<dbReference type="GO" id="GO:0016020">
    <property type="term" value="C:membrane"/>
    <property type="evidence" value="ECO:0007669"/>
    <property type="project" value="InterPro"/>
</dbReference>
<evidence type="ECO:0000313" key="13">
    <source>
        <dbReference type="EMBL" id="VAW06073.1"/>
    </source>
</evidence>
<evidence type="ECO:0000256" key="6">
    <source>
        <dbReference type="ARBA" id="ARBA00022729"/>
    </source>
</evidence>
<dbReference type="PANTHER" id="PTHR32303">
    <property type="entry name" value="QUINOPROTEIN ALCOHOL DEHYDROGENASE (CYTOCHROME C)"/>
    <property type="match status" value="1"/>
</dbReference>
<dbReference type="EC" id="1.1.2.8" evidence="13"/>
<evidence type="ECO:0000256" key="4">
    <source>
        <dbReference type="ARBA" id="ARBA00022617"/>
    </source>
</evidence>
<keyword evidence="6" id="KW-0732">Signal</keyword>
<name>A0A3B0SPB9_9ZZZZ</name>
<dbReference type="InterPro" id="IPR017512">
    <property type="entry name" value="PQQ_MeOH/EtOH_DH"/>
</dbReference>
<dbReference type="NCBIfam" id="TIGR03075">
    <property type="entry name" value="PQQ_enz_alc_DH"/>
    <property type="match status" value="1"/>
</dbReference>
<evidence type="ECO:0000256" key="8">
    <source>
        <dbReference type="ARBA" id="ARBA00022891"/>
    </source>
</evidence>
<sequence>MRVVIFALLLSLMGSACSEQETAPGWIDSDRLRNIDSEPGSWLTVGRDFGETHYSPLTQINDKNAHRLGFAWQYFTDSHRGLEATPIFVDGVLYVTGNWGIVFAIDGKTGEELWTFDPEVPGKWARYACCDVVSRGLSVWQGRVYAASLDGRLFALDAANGEVIWQVDTFTDRSIPYTITGAPRIAGKNVVIGNGGAEYGVRGYVSAYDLENGQLSWRFYTVPGDPEKPFEHPELEMASRTWDPNSRWDIGGGGTAWDAIVYDPDLNLLYVGTGNGSPWVQAERSPGGGDNLFLSSILAINPDTGRLVWHYQTTPGDNWDYTSTQPIILTDLDIDGRSRKVLMQAPKNGFFYVLDRLTGELLSAEKYAAVTWASHVDMKTGKPQLLAQANYDKESKLILPSPAGAHNWQPMAYNPDTGLVYIPAMNDPAIYERRKNFKFIKGINNQGAHFSQGTITSETGNFEAEQAGGFLLAWDPVKAKPVWRHKLGDFIFHGGVLTTAGNLVIQAQDDGLLVVYAADSGKVLHQIQTGSSILAAPMTYVIDGEQYIAVMAGYGGGPFGYFPVGSAVEKYGNDGRLIAFRLDGGDVPLPDELPAPDPIAEPPELTASQAVLDQGKILFTKACGECHWNINGGYPDLRRMSPEVHVMFRDIVLHGQLEPLGMAGFGDILTEEQVDAIHNYLIKLGHEAYSEQQENKQ</sequence>
<dbReference type="InterPro" id="IPR002372">
    <property type="entry name" value="PQQ_rpt_dom"/>
</dbReference>
<dbReference type="AlphaFoldDB" id="A0A3B0SPB9"/>
<dbReference type="PROSITE" id="PS00364">
    <property type="entry name" value="BACTERIAL_PQQ_2"/>
    <property type="match status" value="1"/>
</dbReference>
<dbReference type="EMBL" id="UOEJ01000226">
    <property type="protein sequence ID" value="VAW06073.1"/>
    <property type="molecule type" value="Genomic_DNA"/>
</dbReference>
<evidence type="ECO:0000256" key="1">
    <source>
        <dbReference type="ARBA" id="ARBA00001913"/>
    </source>
</evidence>
<dbReference type="PROSITE" id="PS51007">
    <property type="entry name" value="CYTC"/>
    <property type="match status" value="1"/>
</dbReference>
<keyword evidence="10" id="KW-0408">Iron</keyword>
<proteinExistence type="inferred from homology"/>
<dbReference type="GO" id="GO:0030288">
    <property type="term" value="C:outer membrane-bounded periplasmic space"/>
    <property type="evidence" value="ECO:0007669"/>
    <property type="project" value="InterPro"/>
</dbReference>
<dbReference type="PROSITE" id="PS51257">
    <property type="entry name" value="PROKAR_LIPOPROTEIN"/>
    <property type="match status" value="1"/>
</dbReference>
<evidence type="ECO:0000259" key="12">
    <source>
        <dbReference type="PROSITE" id="PS51007"/>
    </source>
</evidence>
<dbReference type="GO" id="GO:0052934">
    <property type="term" value="F:alcohol dehydrogenase (cytochrome c) activity"/>
    <property type="evidence" value="ECO:0007669"/>
    <property type="project" value="UniProtKB-EC"/>
</dbReference>
<dbReference type="Pfam" id="PF13442">
    <property type="entry name" value="Cytochrome_CBB3"/>
    <property type="match status" value="1"/>
</dbReference>
<evidence type="ECO:0000256" key="10">
    <source>
        <dbReference type="ARBA" id="ARBA00023004"/>
    </source>
</evidence>
<dbReference type="SUPFAM" id="SSF46626">
    <property type="entry name" value="Cytochrome c"/>
    <property type="match status" value="1"/>
</dbReference>
<dbReference type="InterPro" id="IPR011047">
    <property type="entry name" value="Quinoprotein_ADH-like_sf"/>
</dbReference>
<evidence type="ECO:0000256" key="2">
    <source>
        <dbReference type="ARBA" id="ARBA00001931"/>
    </source>
</evidence>
<dbReference type="Gene3D" id="2.140.10.10">
    <property type="entry name" value="Quinoprotein alcohol dehydrogenase-like superfamily"/>
    <property type="match status" value="1"/>
</dbReference>
<evidence type="ECO:0000256" key="3">
    <source>
        <dbReference type="ARBA" id="ARBA00008156"/>
    </source>
</evidence>
<reference evidence="13" key="1">
    <citation type="submission" date="2018-06" db="EMBL/GenBank/DDBJ databases">
        <authorList>
            <person name="Zhirakovskaya E."/>
        </authorList>
    </citation>
    <scope>NUCLEOTIDE SEQUENCE</scope>
</reference>
<dbReference type="SMART" id="SM00564">
    <property type="entry name" value="PQQ"/>
    <property type="match status" value="5"/>
</dbReference>
<evidence type="ECO:0000256" key="5">
    <source>
        <dbReference type="ARBA" id="ARBA00022723"/>
    </source>
</evidence>
<dbReference type="InterPro" id="IPR036909">
    <property type="entry name" value="Cyt_c-like_dom_sf"/>
</dbReference>
<dbReference type="GO" id="GO:0005509">
    <property type="term" value="F:calcium ion binding"/>
    <property type="evidence" value="ECO:0007669"/>
    <property type="project" value="InterPro"/>
</dbReference>
<gene>
    <name evidence="13" type="ORF">MNBD_ALPHA01-1814</name>
</gene>
<comment type="similarity">
    <text evidence="3">Belongs to the bacterial PQQ dehydrogenase family.</text>
</comment>
<keyword evidence="5" id="KW-0479">Metal-binding</keyword>
<keyword evidence="7" id="KW-0106">Calcium</keyword>
<dbReference type="Gene3D" id="1.10.760.10">
    <property type="entry name" value="Cytochrome c-like domain"/>
    <property type="match status" value="1"/>
</dbReference>
<evidence type="ECO:0000256" key="11">
    <source>
        <dbReference type="ARBA" id="ARBA00023157"/>
    </source>
</evidence>
<organism evidence="13">
    <name type="scientific">hydrothermal vent metagenome</name>
    <dbReference type="NCBI Taxonomy" id="652676"/>
    <lineage>
        <taxon>unclassified sequences</taxon>
        <taxon>metagenomes</taxon>
        <taxon>ecological metagenomes</taxon>
    </lineage>
</organism>
<dbReference type="InterPro" id="IPR018391">
    <property type="entry name" value="PQQ_b-propeller_rpt"/>
</dbReference>
<keyword evidence="4" id="KW-0349">Heme</keyword>
<dbReference type="CDD" id="cd10279">
    <property type="entry name" value="PQQ_ADH_II"/>
    <property type="match status" value="1"/>
</dbReference>
<evidence type="ECO:0000256" key="7">
    <source>
        <dbReference type="ARBA" id="ARBA00022837"/>
    </source>
</evidence>
<dbReference type="InterPro" id="IPR001479">
    <property type="entry name" value="Quinoprotein_DH_CS"/>
</dbReference>
<dbReference type="Pfam" id="PF01011">
    <property type="entry name" value="PQQ"/>
    <property type="match status" value="2"/>
</dbReference>
<feature type="domain" description="Cytochrome c" evidence="12">
    <location>
        <begin position="610"/>
        <end position="685"/>
    </location>
</feature>
<dbReference type="SUPFAM" id="SSF50998">
    <property type="entry name" value="Quinoprotein alcohol dehydrogenase-like"/>
    <property type="match status" value="1"/>
</dbReference>
<keyword evidence="9 13" id="KW-0560">Oxidoreductase</keyword>
<keyword evidence="8" id="KW-0634">PQQ</keyword>
<dbReference type="GO" id="GO:0020037">
    <property type="term" value="F:heme binding"/>
    <property type="evidence" value="ECO:0007669"/>
    <property type="project" value="InterPro"/>
</dbReference>
<comment type="cofactor">
    <cofactor evidence="1">
        <name>Ca(2+)</name>
        <dbReference type="ChEBI" id="CHEBI:29108"/>
    </cofactor>
</comment>
<dbReference type="GO" id="GO:0009055">
    <property type="term" value="F:electron transfer activity"/>
    <property type="evidence" value="ECO:0007669"/>
    <property type="project" value="InterPro"/>
</dbReference>
<keyword evidence="11" id="KW-1015">Disulfide bond</keyword>
<protein>
    <submittedName>
        <fullName evidence="13">Quino(Hemo)protein alcohol dehydrogenase, PQQ-dependent</fullName>
        <ecNumber evidence="13">1.1.2.8</ecNumber>
    </submittedName>
</protein>
<accession>A0A3B0SPB9</accession>
<comment type="cofactor">
    <cofactor evidence="2">
        <name>pyrroloquinoline quinone</name>
        <dbReference type="ChEBI" id="CHEBI:58442"/>
    </cofactor>
</comment>
<dbReference type="InterPro" id="IPR009056">
    <property type="entry name" value="Cyt_c-like_dom"/>
</dbReference>
<evidence type="ECO:0000256" key="9">
    <source>
        <dbReference type="ARBA" id="ARBA00023002"/>
    </source>
</evidence>